<feature type="chain" id="PRO_5023035761" evidence="16">
    <location>
        <begin position="21"/>
        <end position="607"/>
    </location>
</feature>
<evidence type="ECO:0000313" key="20">
    <source>
        <dbReference type="Proteomes" id="UP000324632"/>
    </source>
</evidence>
<gene>
    <name evidence="19" type="ORF">E1301_Tti017014</name>
</gene>
<dbReference type="GO" id="GO:0016787">
    <property type="term" value="F:hydrolase activity"/>
    <property type="evidence" value="ECO:0007669"/>
    <property type="project" value="UniProtKB-KW"/>
</dbReference>
<dbReference type="InterPro" id="IPR041416">
    <property type="entry name" value="IL-1RAcP-like_ig"/>
</dbReference>
<feature type="domain" description="Ig-like" evidence="18">
    <location>
        <begin position="253"/>
        <end position="360"/>
    </location>
</feature>
<evidence type="ECO:0000256" key="10">
    <source>
        <dbReference type="ARBA" id="ARBA00023157"/>
    </source>
</evidence>
<dbReference type="PROSITE" id="PS50104">
    <property type="entry name" value="TIR"/>
    <property type="match status" value="1"/>
</dbReference>
<dbReference type="InterPro" id="IPR004074">
    <property type="entry name" value="IL-1_rcpt_I/II-typ"/>
</dbReference>
<dbReference type="SUPFAM" id="SSF52200">
    <property type="entry name" value="Toll/Interleukin receptor TIR domain"/>
    <property type="match status" value="1"/>
</dbReference>
<evidence type="ECO:0000259" key="18">
    <source>
        <dbReference type="PROSITE" id="PS50835"/>
    </source>
</evidence>
<dbReference type="SUPFAM" id="SSF48726">
    <property type="entry name" value="Immunoglobulin"/>
    <property type="match status" value="3"/>
</dbReference>
<keyword evidence="6" id="KW-0378">Hydrolase</keyword>
<dbReference type="Proteomes" id="UP000324632">
    <property type="component" value="Chromosome 25"/>
</dbReference>
<evidence type="ECO:0000256" key="15">
    <source>
        <dbReference type="SAM" id="Phobius"/>
    </source>
</evidence>
<keyword evidence="14" id="KW-0393">Immunoglobulin domain</keyword>
<dbReference type="PRINTS" id="PR01536">
    <property type="entry name" value="INTRLKN1R12F"/>
</dbReference>
<dbReference type="InterPro" id="IPR035897">
    <property type="entry name" value="Toll_tir_struct_dom_sf"/>
</dbReference>
<organism evidence="19 20">
    <name type="scientific">Triplophysa tibetana</name>
    <dbReference type="NCBI Taxonomy" id="1572043"/>
    <lineage>
        <taxon>Eukaryota</taxon>
        <taxon>Metazoa</taxon>
        <taxon>Chordata</taxon>
        <taxon>Craniata</taxon>
        <taxon>Vertebrata</taxon>
        <taxon>Euteleostomi</taxon>
        <taxon>Actinopterygii</taxon>
        <taxon>Neopterygii</taxon>
        <taxon>Teleostei</taxon>
        <taxon>Ostariophysi</taxon>
        <taxon>Cypriniformes</taxon>
        <taxon>Nemacheilidae</taxon>
        <taxon>Triplophysa</taxon>
    </lineage>
</organism>
<dbReference type="Gene3D" id="2.60.40.10">
    <property type="entry name" value="Immunoglobulins"/>
    <property type="match status" value="3"/>
</dbReference>
<dbReference type="InterPro" id="IPR003599">
    <property type="entry name" value="Ig_sub"/>
</dbReference>
<evidence type="ECO:0000256" key="11">
    <source>
        <dbReference type="ARBA" id="ARBA00023170"/>
    </source>
</evidence>
<evidence type="ECO:0000256" key="16">
    <source>
        <dbReference type="SAM" id="SignalP"/>
    </source>
</evidence>
<evidence type="ECO:0000259" key="17">
    <source>
        <dbReference type="PROSITE" id="PS50104"/>
    </source>
</evidence>
<comment type="subcellular location">
    <subcellularLocation>
        <location evidence="1">Membrane</location>
        <topology evidence="1">Single-pass type I membrane protein</topology>
    </subcellularLocation>
</comment>
<evidence type="ECO:0000256" key="5">
    <source>
        <dbReference type="ARBA" id="ARBA00022737"/>
    </source>
</evidence>
<evidence type="ECO:0000256" key="1">
    <source>
        <dbReference type="ARBA" id="ARBA00004479"/>
    </source>
</evidence>
<dbReference type="InterPro" id="IPR007110">
    <property type="entry name" value="Ig-like_dom"/>
</dbReference>
<feature type="signal peptide" evidence="16">
    <location>
        <begin position="1"/>
        <end position="20"/>
    </location>
</feature>
<dbReference type="PROSITE" id="PS50835">
    <property type="entry name" value="IG_LIKE"/>
    <property type="match status" value="2"/>
</dbReference>
<sequence length="607" mass="69305">MIRPVFTFLCVCVLRMGGFSVSVTQAALQSDEPCYDWGVWSVDSVRVYDGEVAPLYCPLFSHPTLYNYNQTQNSSLSLLWYRHKNTHDLEQPINLKLRKLHKDREYLWIQPATAEDAGLYICMLRNISTCVKIGVQLEVIQRDGDCDIRARPHLNLSVPLNSDRILSCPDLHTLTLPNSTYSVTWYHMCIAILFSPMPSFELKGDNVVIHMMMEALAGLYTCVVSYQMNGRKLNFTRTINIKSIVPNGLSKVPVIQNPAKGQIYSVTVGKRATLFCQAYLPYLEHEKTEVWWTIDGKTVEQLGDPRFSSPEATLESEYHGDETKMRLLFVDDFTSDDLLRELSCSANNSKGFNSSRAELKLEEYVPTIELGCGLGVTLALMLMMFVIYHVFWLELLLVYRSWFGSDERYTDDKQYDVYISYARNSEEEEFVLSTLRRVLETEFGYSVCVFDRDSLPGGTITDDTLRFVGLSRRLVVVVSPCSAVRGTQALLELQAGLTSMMQGGSVRVVLIQFKPVRRQSWVKELRRARLALTLIRWKGEKSAPVSSRFWKELQLELPIRRHTQHTALTKNTETQLTDKNSNIPITHTENTYTGKRKLMDSCSLCAV</sequence>
<evidence type="ECO:0000256" key="8">
    <source>
        <dbReference type="ARBA" id="ARBA00023027"/>
    </source>
</evidence>
<name>A0A5A9MZD2_9TELE</name>
<keyword evidence="3 15" id="KW-0812">Transmembrane</keyword>
<keyword evidence="4 16" id="KW-0732">Signal</keyword>
<comment type="similarity">
    <text evidence="2">Belongs to the interleukin-1 receptor family.</text>
</comment>
<dbReference type="SMART" id="SM00255">
    <property type="entry name" value="TIR"/>
    <property type="match status" value="1"/>
</dbReference>
<keyword evidence="11 19" id="KW-0675">Receptor</keyword>
<evidence type="ECO:0000256" key="7">
    <source>
        <dbReference type="ARBA" id="ARBA00022989"/>
    </source>
</evidence>
<dbReference type="GO" id="GO:0016020">
    <property type="term" value="C:membrane"/>
    <property type="evidence" value="ECO:0007669"/>
    <property type="project" value="UniProtKB-SubCell"/>
</dbReference>
<evidence type="ECO:0000256" key="4">
    <source>
        <dbReference type="ARBA" id="ARBA00022729"/>
    </source>
</evidence>
<dbReference type="Pfam" id="PF01582">
    <property type="entry name" value="TIR"/>
    <property type="match status" value="1"/>
</dbReference>
<proteinExistence type="inferred from homology"/>
<comment type="caution">
    <text evidence="19">The sequence shown here is derived from an EMBL/GenBank/DDBJ whole genome shotgun (WGS) entry which is preliminary data.</text>
</comment>
<evidence type="ECO:0000256" key="6">
    <source>
        <dbReference type="ARBA" id="ARBA00022801"/>
    </source>
</evidence>
<evidence type="ECO:0000256" key="3">
    <source>
        <dbReference type="ARBA" id="ARBA00022692"/>
    </source>
</evidence>
<keyword evidence="20" id="KW-1185">Reference proteome</keyword>
<dbReference type="InterPro" id="IPR036179">
    <property type="entry name" value="Ig-like_dom_sf"/>
</dbReference>
<evidence type="ECO:0000256" key="9">
    <source>
        <dbReference type="ARBA" id="ARBA00023136"/>
    </source>
</evidence>
<dbReference type="InterPro" id="IPR015621">
    <property type="entry name" value="IL-1_rcpt_fam"/>
</dbReference>
<dbReference type="PANTHER" id="PTHR11890:SF20">
    <property type="entry name" value="INTERLEUKIN-1 RECEPTOR ACCESSORY PROTEIN"/>
    <property type="match status" value="1"/>
</dbReference>
<keyword evidence="12" id="KW-0325">Glycoprotein</keyword>
<dbReference type="Gene3D" id="3.40.50.10140">
    <property type="entry name" value="Toll/interleukin-1 receptor homology (TIR) domain"/>
    <property type="match status" value="1"/>
</dbReference>
<dbReference type="GO" id="GO:0006954">
    <property type="term" value="P:inflammatory response"/>
    <property type="evidence" value="ECO:0007669"/>
    <property type="project" value="UniProtKB-KW"/>
</dbReference>
<dbReference type="Pfam" id="PF18452">
    <property type="entry name" value="Ig_6"/>
    <property type="match status" value="1"/>
</dbReference>
<evidence type="ECO:0000313" key="19">
    <source>
        <dbReference type="EMBL" id="KAA0702396.1"/>
    </source>
</evidence>
<keyword evidence="9 15" id="KW-0472">Membrane</keyword>
<evidence type="ECO:0000256" key="14">
    <source>
        <dbReference type="ARBA" id="ARBA00023319"/>
    </source>
</evidence>
<feature type="domain" description="Ig-like" evidence="18">
    <location>
        <begin position="33"/>
        <end position="134"/>
    </location>
</feature>
<evidence type="ECO:0000256" key="2">
    <source>
        <dbReference type="ARBA" id="ARBA00009752"/>
    </source>
</evidence>
<keyword evidence="13" id="KW-0395">Inflammatory response</keyword>
<keyword evidence="5" id="KW-0677">Repeat</keyword>
<dbReference type="InterPro" id="IPR013783">
    <property type="entry name" value="Ig-like_fold"/>
</dbReference>
<feature type="transmembrane region" description="Helical" evidence="15">
    <location>
        <begin position="374"/>
        <end position="399"/>
    </location>
</feature>
<accession>A0A5A9MZD2</accession>
<keyword evidence="7 15" id="KW-1133">Transmembrane helix</keyword>
<keyword evidence="8" id="KW-0520">NAD</keyword>
<dbReference type="InterPro" id="IPR000157">
    <property type="entry name" value="TIR_dom"/>
</dbReference>
<dbReference type="AlphaFoldDB" id="A0A5A9MZD2"/>
<dbReference type="SMART" id="SM00409">
    <property type="entry name" value="IG"/>
    <property type="match status" value="3"/>
</dbReference>
<evidence type="ECO:0000256" key="13">
    <source>
        <dbReference type="ARBA" id="ARBA00023198"/>
    </source>
</evidence>
<dbReference type="GO" id="GO:0004908">
    <property type="term" value="F:interleukin-1 receptor activity"/>
    <property type="evidence" value="ECO:0007669"/>
    <property type="project" value="InterPro"/>
</dbReference>
<feature type="domain" description="TIR" evidence="17">
    <location>
        <begin position="413"/>
        <end position="557"/>
    </location>
</feature>
<dbReference type="EMBL" id="SOYY01000025">
    <property type="protein sequence ID" value="KAA0702396.1"/>
    <property type="molecule type" value="Genomic_DNA"/>
</dbReference>
<dbReference type="PANTHER" id="PTHR11890">
    <property type="entry name" value="INTERLEUKIN-1 RECEPTOR FAMILY MEMBER"/>
    <property type="match status" value="1"/>
</dbReference>
<keyword evidence="10" id="KW-1015">Disulfide bond</keyword>
<reference evidence="19 20" key="1">
    <citation type="journal article" date="2019" name="Mol. Ecol. Resour.">
        <title>Chromosome-level genome assembly of Triplophysa tibetana, a fish adapted to the harsh high-altitude environment of the Tibetan Plateau.</title>
        <authorList>
            <person name="Yang X."/>
            <person name="Liu H."/>
            <person name="Ma Z."/>
            <person name="Zou Y."/>
            <person name="Zou M."/>
            <person name="Mao Y."/>
            <person name="Li X."/>
            <person name="Wang H."/>
            <person name="Chen T."/>
            <person name="Wang W."/>
            <person name="Yang R."/>
        </authorList>
    </citation>
    <scope>NUCLEOTIDE SEQUENCE [LARGE SCALE GENOMIC DNA]</scope>
    <source>
        <strain evidence="19">TTIB1903HZAU</strain>
        <tissue evidence="19">Muscle</tissue>
    </source>
</reference>
<protein>
    <submittedName>
        <fullName evidence="19">Interleukin-1 receptor accessory protein</fullName>
    </submittedName>
</protein>
<evidence type="ECO:0000256" key="12">
    <source>
        <dbReference type="ARBA" id="ARBA00023180"/>
    </source>
</evidence>
<dbReference type="PRINTS" id="PR01537">
    <property type="entry name" value="INTRLKN1R1F"/>
</dbReference>